<keyword evidence="2" id="KW-1185">Reference proteome</keyword>
<protein>
    <submittedName>
        <fullName evidence="1">Uncharacterized protein</fullName>
    </submittedName>
</protein>
<dbReference type="EMBL" id="JAENRR010000007">
    <property type="protein sequence ID" value="MBK3516637.1"/>
    <property type="molecule type" value="Genomic_DNA"/>
</dbReference>
<name>A0ABS1HGE3_9BACT</name>
<dbReference type="InterPro" id="IPR046228">
    <property type="entry name" value="DUF6261"/>
</dbReference>
<evidence type="ECO:0000313" key="1">
    <source>
        <dbReference type="EMBL" id="MBK3516637.1"/>
    </source>
</evidence>
<reference evidence="1 2" key="1">
    <citation type="submission" date="2021-01" db="EMBL/GenBank/DDBJ databases">
        <title>Carboxyliciviraga sp.nov., isolated from coastal sediments.</title>
        <authorList>
            <person name="Lu D."/>
            <person name="Zhang T."/>
        </authorList>
    </citation>
    <scope>NUCLEOTIDE SEQUENCE [LARGE SCALE GENOMIC DNA]</scope>
    <source>
        <strain evidence="1 2">N1Y132</strain>
    </source>
</reference>
<comment type="caution">
    <text evidence="1">The sequence shown here is derived from an EMBL/GenBank/DDBJ whole genome shotgun (WGS) entry which is preliminary data.</text>
</comment>
<evidence type="ECO:0000313" key="2">
    <source>
        <dbReference type="Proteomes" id="UP000605676"/>
    </source>
</evidence>
<organism evidence="1 2">
    <name type="scientific">Carboxylicivirga marina</name>
    <dbReference type="NCBI Taxonomy" id="2800988"/>
    <lineage>
        <taxon>Bacteria</taxon>
        <taxon>Pseudomonadati</taxon>
        <taxon>Bacteroidota</taxon>
        <taxon>Bacteroidia</taxon>
        <taxon>Marinilabiliales</taxon>
        <taxon>Marinilabiliaceae</taxon>
        <taxon>Carboxylicivirga</taxon>
    </lineage>
</organism>
<gene>
    <name evidence="1" type="ORF">JIV24_04725</name>
</gene>
<dbReference type="RefSeq" id="WP_200463863.1">
    <property type="nucleotide sequence ID" value="NZ_JAENRR010000007.1"/>
</dbReference>
<dbReference type="Pfam" id="PF19775">
    <property type="entry name" value="DUF6261"/>
    <property type="match status" value="1"/>
</dbReference>
<proteinExistence type="predicted"/>
<dbReference type="Proteomes" id="UP000605676">
    <property type="component" value="Unassembled WGS sequence"/>
</dbReference>
<sequence>MKINKINRNIRVTDAADLAGKLHGELDKSTLEDVHVSTLRSEMSTISIGLSGAINESKAMSALEDHDERRDMTYRSLLHIIKGFLLHPDATIREAAVHVDMVLDNYGFDLINQNYSSESSLLDALIRDLEEPETAAMVAVLPGMVAIVEQLKTEQKQFKAAEADWHEARAEDGKTESASALKHELLKVVNNKLLVYLKAMQQMNPAPYQELINDVVMHIERANALVKRRRNSEETVEVDN</sequence>
<accession>A0ABS1HGE3</accession>